<dbReference type="PANTHER" id="PTHR43027">
    <property type="entry name" value="DOXORUBICIN RESISTANCE ABC TRANSPORTER PERMEASE PROTEIN DRRC-RELATED"/>
    <property type="match status" value="1"/>
</dbReference>
<evidence type="ECO:0000313" key="7">
    <source>
        <dbReference type="EMBL" id="PYZ96707.1"/>
    </source>
</evidence>
<feature type="transmembrane region" description="Helical" evidence="5">
    <location>
        <begin position="147"/>
        <end position="167"/>
    </location>
</feature>
<dbReference type="OrthoDB" id="266913at2"/>
<name>A0A2W0H6F9_9BACI</name>
<feature type="transmembrane region" description="Helical" evidence="5">
    <location>
        <begin position="204"/>
        <end position="222"/>
    </location>
</feature>
<evidence type="ECO:0000313" key="8">
    <source>
        <dbReference type="Proteomes" id="UP000248066"/>
    </source>
</evidence>
<feature type="transmembrane region" description="Helical" evidence="5">
    <location>
        <begin position="43"/>
        <end position="62"/>
    </location>
</feature>
<feature type="domain" description="ABC-2 type transporter transmembrane" evidence="6">
    <location>
        <begin position="47"/>
        <end position="222"/>
    </location>
</feature>
<dbReference type="EMBL" id="PDOF01000002">
    <property type="protein sequence ID" value="PYZ96707.1"/>
    <property type="molecule type" value="Genomic_DNA"/>
</dbReference>
<keyword evidence="8" id="KW-1185">Reference proteome</keyword>
<dbReference type="PANTHER" id="PTHR43027:SF1">
    <property type="entry name" value="DOXORUBICIN RESISTANCE ABC TRANSPORTER PERMEASE PROTEIN DRRC-RELATED"/>
    <property type="match status" value="1"/>
</dbReference>
<keyword evidence="3 5" id="KW-1133">Transmembrane helix</keyword>
<feature type="transmembrane region" description="Helical" evidence="5">
    <location>
        <begin position="119"/>
        <end position="141"/>
    </location>
</feature>
<dbReference type="Proteomes" id="UP000248066">
    <property type="component" value="Unassembled WGS sequence"/>
</dbReference>
<sequence>MTVFFYALKRYFRKPSNIVFLFILPVAAVFLPEGEWLPIPLGYQYYGVLLLLISARLTSILLDDRANRIHLRMAAAPVTHFQYLFQNLLAYSLLLIVVTAVFVAAGVLYHGAGLPAPGLLFIVYTLCSITSIGFCLAWYSLFQNREAAFHILGGLIIIIAMLGGMMWPVEIMPEMLQRLVMLLPTYWMAEGVILAALDAPIRELILPLGMMGLFSTAFLLVGSRRRMA</sequence>
<feature type="transmembrane region" description="Helical" evidence="5">
    <location>
        <begin position="91"/>
        <end position="112"/>
    </location>
</feature>
<protein>
    <submittedName>
        <fullName evidence="7">Multidrug ABC transporter permease</fullName>
    </submittedName>
</protein>
<dbReference type="Pfam" id="PF12698">
    <property type="entry name" value="ABC2_membrane_3"/>
    <property type="match status" value="1"/>
</dbReference>
<evidence type="ECO:0000256" key="5">
    <source>
        <dbReference type="SAM" id="Phobius"/>
    </source>
</evidence>
<evidence type="ECO:0000256" key="3">
    <source>
        <dbReference type="ARBA" id="ARBA00022989"/>
    </source>
</evidence>
<organism evidence="7 8">
    <name type="scientific">Alteribacter lacisalsi</name>
    <dbReference type="NCBI Taxonomy" id="2045244"/>
    <lineage>
        <taxon>Bacteria</taxon>
        <taxon>Bacillati</taxon>
        <taxon>Bacillota</taxon>
        <taxon>Bacilli</taxon>
        <taxon>Bacillales</taxon>
        <taxon>Bacillaceae</taxon>
        <taxon>Alteribacter</taxon>
    </lineage>
</organism>
<dbReference type="RefSeq" id="WP_110520644.1">
    <property type="nucleotide sequence ID" value="NZ_PDOF01000002.1"/>
</dbReference>
<proteinExistence type="predicted"/>
<dbReference type="GO" id="GO:0140359">
    <property type="term" value="F:ABC-type transporter activity"/>
    <property type="evidence" value="ECO:0007669"/>
    <property type="project" value="InterPro"/>
</dbReference>
<keyword evidence="2 5" id="KW-0812">Transmembrane</keyword>
<reference evidence="7 8" key="1">
    <citation type="submission" date="2017-10" db="EMBL/GenBank/DDBJ databases">
        <title>Bacillus sp. nov., a halophilic bacterium isolated from a Yangshapao Lake.</title>
        <authorList>
            <person name="Wang H."/>
        </authorList>
    </citation>
    <scope>NUCLEOTIDE SEQUENCE [LARGE SCALE GENOMIC DNA]</scope>
    <source>
        <strain evidence="7 8">YSP-3</strain>
    </source>
</reference>
<dbReference type="InterPro" id="IPR013525">
    <property type="entry name" value="ABC2_TM"/>
</dbReference>
<gene>
    <name evidence="7" type="ORF">CR205_13505</name>
</gene>
<evidence type="ECO:0000259" key="6">
    <source>
        <dbReference type="Pfam" id="PF12698"/>
    </source>
</evidence>
<accession>A0A2W0H6F9</accession>
<comment type="caution">
    <text evidence="7">The sequence shown here is derived from an EMBL/GenBank/DDBJ whole genome shotgun (WGS) entry which is preliminary data.</text>
</comment>
<dbReference type="InterPro" id="IPR052902">
    <property type="entry name" value="ABC-2_transporter"/>
</dbReference>
<dbReference type="AlphaFoldDB" id="A0A2W0H6F9"/>
<keyword evidence="4 5" id="KW-0472">Membrane</keyword>
<feature type="transmembrane region" description="Helical" evidence="5">
    <location>
        <begin position="12"/>
        <end position="31"/>
    </location>
</feature>
<dbReference type="GO" id="GO:0016020">
    <property type="term" value="C:membrane"/>
    <property type="evidence" value="ECO:0007669"/>
    <property type="project" value="UniProtKB-SubCell"/>
</dbReference>
<comment type="subcellular location">
    <subcellularLocation>
        <location evidence="1">Membrane</location>
        <topology evidence="1">Multi-pass membrane protein</topology>
    </subcellularLocation>
</comment>
<evidence type="ECO:0000256" key="1">
    <source>
        <dbReference type="ARBA" id="ARBA00004141"/>
    </source>
</evidence>
<evidence type="ECO:0000256" key="2">
    <source>
        <dbReference type="ARBA" id="ARBA00022692"/>
    </source>
</evidence>
<evidence type="ECO:0000256" key="4">
    <source>
        <dbReference type="ARBA" id="ARBA00023136"/>
    </source>
</evidence>